<name>A0ABZ0WSQ9_9BURK</name>
<proteinExistence type="predicted"/>
<gene>
    <name evidence="1" type="ORF">U0042_11655</name>
</gene>
<dbReference type="EMBL" id="CP139965">
    <property type="protein sequence ID" value="WQD80275.1"/>
    <property type="molecule type" value="Genomic_DNA"/>
</dbReference>
<organism evidence="1 2">
    <name type="scientific">Paraburkholderia kururiensis</name>
    <dbReference type="NCBI Taxonomy" id="984307"/>
    <lineage>
        <taxon>Bacteria</taxon>
        <taxon>Pseudomonadati</taxon>
        <taxon>Pseudomonadota</taxon>
        <taxon>Betaproteobacteria</taxon>
        <taxon>Burkholderiales</taxon>
        <taxon>Burkholderiaceae</taxon>
        <taxon>Paraburkholderia</taxon>
    </lineage>
</organism>
<protein>
    <submittedName>
        <fullName evidence="1">Uncharacterized protein</fullName>
    </submittedName>
</protein>
<reference evidence="1 2" key="1">
    <citation type="submission" date="2023-12" db="EMBL/GenBank/DDBJ databases">
        <title>Genome sequencing and assembly of bacterial species from a model synthetic community.</title>
        <authorList>
            <person name="Hogle S.L."/>
        </authorList>
    </citation>
    <scope>NUCLEOTIDE SEQUENCE [LARGE SCALE GENOMIC DNA]</scope>
    <source>
        <strain evidence="1 2">HAMBI 2494</strain>
    </source>
</reference>
<evidence type="ECO:0000313" key="2">
    <source>
        <dbReference type="Proteomes" id="UP001325479"/>
    </source>
</evidence>
<evidence type="ECO:0000313" key="1">
    <source>
        <dbReference type="EMBL" id="WQD80275.1"/>
    </source>
</evidence>
<sequence length="170" mass="19551">MNGNNRADAVDFGELTIHLDPKYGMVQYIGTRLQLEAEGVVPSGMKWPDGYAVVRWESGQSEFWMRRKRPEGAKGPRRAFLDVDNWCVGVNPRHDGSWCDHKIRMMKLELARLQRYNSPQGIAESKRQWECIEAASNDEKFQRFKLLVPGLVQPPRSRAKGTRVDGVRHE</sequence>
<dbReference type="Proteomes" id="UP001325479">
    <property type="component" value="Chromosome"/>
</dbReference>
<accession>A0ABZ0WSQ9</accession>
<dbReference type="RefSeq" id="WP_114814597.1">
    <property type="nucleotide sequence ID" value="NZ_CP139965.1"/>
</dbReference>
<keyword evidence="2" id="KW-1185">Reference proteome</keyword>